<protein>
    <submittedName>
        <fullName evidence="1">Uncharacterized protein</fullName>
    </submittedName>
</protein>
<dbReference type="RefSeq" id="WP_123643268.1">
    <property type="nucleotide sequence ID" value="NZ_ML119088.1"/>
</dbReference>
<evidence type="ECO:0000313" key="1">
    <source>
        <dbReference type="EMBL" id="ROT99084.1"/>
    </source>
</evidence>
<gene>
    <name evidence="1" type="ORF">EAT49_15840</name>
</gene>
<name>A0A3N2QV32_9RHOB</name>
<dbReference type="Proteomes" id="UP000268016">
    <property type="component" value="Unassembled WGS sequence"/>
</dbReference>
<dbReference type="AlphaFoldDB" id="A0A3N2QV32"/>
<keyword evidence="2" id="KW-1185">Reference proteome</keyword>
<proteinExistence type="predicted"/>
<reference evidence="1 2" key="1">
    <citation type="submission" date="2018-10" db="EMBL/GenBank/DDBJ databases">
        <title>Histidinibacterium lentulum gen. nov., sp. nov., a marine bacterium from the culture broth of Picochlorum sp. 122.</title>
        <authorList>
            <person name="Wang G."/>
        </authorList>
    </citation>
    <scope>NUCLEOTIDE SEQUENCE [LARGE SCALE GENOMIC DNA]</scope>
    <source>
        <strain evidence="1 2">B17</strain>
    </source>
</reference>
<comment type="caution">
    <text evidence="1">The sequence shown here is derived from an EMBL/GenBank/DDBJ whole genome shotgun (WGS) entry which is preliminary data.</text>
</comment>
<dbReference type="EMBL" id="RDRB01000008">
    <property type="protein sequence ID" value="ROT99084.1"/>
    <property type="molecule type" value="Genomic_DNA"/>
</dbReference>
<accession>A0A3N2QV32</accession>
<sequence length="60" mass="6061">MDLTKLDHSRLLGFRLEGSAESAFTGLKQGATEATSTGLKMGGKGLITVGIKGGPPPGGF</sequence>
<evidence type="ECO:0000313" key="2">
    <source>
        <dbReference type="Proteomes" id="UP000268016"/>
    </source>
</evidence>
<organism evidence="1 2">
    <name type="scientific">Histidinibacterium lentulum</name>
    <dbReference type="NCBI Taxonomy" id="2480588"/>
    <lineage>
        <taxon>Bacteria</taxon>
        <taxon>Pseudomonadati</taxon>
        <taxon>Pseudomonadota</taxon>
        <taxon>Alphaproteobacteria</taxon>
        <taxon>Rhodobacterales</taxon>
        <taxon>Paracoccaceae</taxon>
        <taxon>Histidinibacterium</taxon>
    </lineage>
</organism>